<dbReference type="Gene3D" id="3.40.50.300">
    <property type="entry name" value="P-loop containing nucleotide triphosphate hydrolases"/>
    <property type="match status" value="1"/>
</dbReference>
<dbReference type="Pfam" id="PF13166">
    <property type="entry name" value="AAA_13"/>
    <property type="match status" value="1"/>
</dbReference>
<dbReference type="Proteomes" id="UP000294576">
    <property type="component" value="Unassembled WGS sequence"/>
</dbReference>
<keyword evidence="1" id="KW-0175">Coiled coil</keyword>
<name>A0A4R3PZH6_RHISU</name>
<feature type="coiled-coil region" evidence="1">
    <location>
        <begin position="427"/>
        <end position="461"/>
    </location>
</feature>
<dbReference type="EMBL" id="SMBH01000011">
    <property type="protein sequence ID" value="TCU13729.1"/>
    <property type="molecule type" value="Genomic_DNA"/>
</dbReference>
<evidence type="ECO:0000256" key="1">
    <source>
        <dbReference type="SAM" id="Coils"/>
    </source>
</evidence>
<sequence length="750" mass="84635">MGERSEVFKRITNVRDFGVFNNFAGTDIPEFGAFNLIYGWNYSGKTTLSRLFRCLEVASLHPDYPDAKFTLSHGDSVGRDHEFGTPTTVRVFNEDFRKEHLLWDDSSGFNPILLLGSENIEKQVALKTKFAELKDIKEARKAAAAECTRLVEKIKNAETECASQLVRELPVGRIDRRHVKQISDSWKGTLPEPLDDEAYKAERLKVGADQKEELPLLRVDLKPHGEQWKRAVALLAEQVGSSATLSRLAESSEIGNWVETGLHIHREATRCEFCEGPLSSERVASLNAHFSSAFTELKSRISKASEWVSDRTVKIDGNIYGRAFFYADLHREHGEAGAALAKARDVFNSALDELLDLLLQKDDNPFQVLTAPSEVPSLTDLSDAAARFQRLIDANNRRTREFRSERDAAVTRLKVHFVTVAMRKIDLFDLNRKIEELETADRSAEEKITALEAEIIALQAELSESTKGAEAINEALRRFFGKEDIQVRVVDDKFVLMRANRPAKNLSEGERTAIAFCYFITKLLENGNELADTIVYIDDPISSLDSHHLLHVNAFLKDTFLKHDPGANPQYSCLAKQVFVSTHNYEFFHVTWEWMTKGKSQGFSSAFMVERSDANGLISSRLIECPKSILKFRSEYLFLYHQLAAYVATPSNDPMVIFNLGNMARRFMEGYLAFKFMESEGVDKKLPLIITDTVHCERARKFMHFYSHTLSRGGGMKLPDMAEALAAISCILDGVRNHDPVHYGALQTAA</sequence>
<dbReference type="InterPro" id="IPR026866">
    <property type="entry name" value="CR006_AAA"/>
</dbReference>
<feature type="domain" description="Protein CR006 P-loop" evidence="2">
    <location>
        <begin position="17"/>
        <end position="710"/>
    </location>
</feature>
<dbReference type="SUPFAM" id="SSF52540">
    <property type="entry name" value="P-loop containing nucleoside triphosphate hydrolases"/>
    <property type="match status" value="1"/>
</dbReference>
<evidence type="ECO:0000313" key="4">
    <source>
        <dbReference type="Proteomes" id="UP000294576"/>
    </source>
</evidence>
<organism evidence="3 4">
    <name type="scientific">Rhizobium sullae</name>
    <name type="common">Rhizobium hedysari</name>
    <dbReference type="NCBI Taxonomy" id="50338"/>
    <lineage>
        <taxon>Bacteria</taxon>
        <taxon>Pseudomonadati</taxon>
        <taxon>Pseudomonadota</taxon>
        <taxon>Alphaproteobacteria</taxon>
        <taxon>Hyphomicrobiales</taxon>
        <taxon>Rhizobiaceae</taxon>
        <taxon>Rhizobium/Agrobacterium group</taxon>
        <taxon>Rhizobium</taxon>
    </lineage>
</organism>
<reference evidence="3 4" key="1">
    <citation type="submission" date="2019-03" db="EMBL/GenBank/DDBJ databases">
        <title>Genomic Encyclopedia of Type Strains, Phase IV (KMG-V): Genome sequencing to study the core and pangenomes of soil and plant-associated prokaryotes.</title>
        <authorList>
            <person name="Whitman W."/>
        </authorList>
    </citation>
    <scope>NUCLEOTIDE SEQUENCE [LARGE SCALE GENOMIC DNA]</scope>
    <source>
        <strain evidence="3 4">Hc14</strain>
    </source>
</reference>
<dbReference type="AlphaFoldDB" id="A0A4R3PZH6"/>
<proteinExistence type="predicted"/>
<protein>
    <submittedName>
        <fullName evidence="3">Wobble nucleotide-excising tRNase</fullName>
    </submittedName>
</protein>
<evidence type="ECO:0000259" key="2">
    <source>
        <dbReference type="Pfam" id="PF13166"/>
    </source>
</evidence>
<evidence type="ECO:0000313" key="3">
    <source>
        <dbReference type="EMBL" id="TCU13729.1"/>
    </source>
</evidence>
<dbReference type="InterPro" id="IPR027417">
    <property type="entry name" value="P-loop_NTPase"/>
</dbReference>
<accession>A0A4R3PZH6</accession>
<gene>
    <name evidence="3" type="ORF">EV132_111162</name>
</gene>
<comment type="caution">
    <text evidence="3">The sequence shown here is derived from an EMBL/GenBank/DDBJ whole genome shotgun (WGS) entry which is preliminary data.</text>
</comment>
<feature type="coiled-coil region" evidence="1">
    <location>
        <begin position="133"/>
        <end position="160"/>
    </location>
</feature>